<dbReference type="InterPro" id="IPR050950">
    <property type="entry name" value="HTH-type_LysR_regulators"/>
</dbReference>
<accession>A0A1Y2N5B7</accession>
<evidence type="ECO:0000313" key="6">
    <source>
        <dbReference type="EMBL" id="OSY42391.1"/>
    </source>
</evidence>
<dbReference type="OrthoDB" id="9785974at2"/>
<dbReference type="Pfam" id="PF00126">
    <property type="entry name" value="HTH_1"/>
    <property type="match status" value="1"/>
</dbReference>
<keyword evidence="7" id="KW-1185">Reference proteome</keyword>
<dbReference type="Gene3D" id="3.40.190.290">
    <property type="match status" value="1"/>
</dbReference>
<dbReference type="InterPro" id="IPR036388">
    <property type="entry name" value="WH-like_DNA-bd_sf"/>
</dbReference>
<dbReference type="EMBL" id="MIGB01000005">
    <property type="protein sequence ID" value="OSY42391.1"/>
    <property type="molecule type" value="Genomic_DNA"/>
</dbReference>
<gene>
    <name evidence="6" type="primary">gbpR</name>
    <name evidence="6" type="ORF">BG845_01311</name>
</gene>
<sequence>MAFEVLDLRLFLGVVEQGSITRGAELVHLSLASASSRIAAMEGAAGLPLFDRHRRGVTPTRQGELLASHAREIVGRHDRMRLELADLAGGHAATVTILTNTAGATLLTGPVTGFLHDHPDVDVDLVQQPSHRIVAALAEGSAELGVLADNVELGRLESISLGPDPLVVVVHPGHRFAGLAEVAFVDVLDDDALVGYSEGSPLEEHLRRHAVPLGGHPRHRARFPDAGSVCHAVAAGVGIAVLPARDVADGLVGVPLHDGWAARELLVACRSWADLSSPARALAALLRSAGSG</sequence>
<comment type="caution">
    <text evidence="6">The sequence shown here is derived from an EMBL/GenBank/DDBJ whole genome shotgun (WGS) entry which is preliminary data.</text>
</comment>
<evidence type="ECO:0000259" key="5">
    <source>
        <dbReference type="PROSITE" id="PS50931"/>
    </source>
</evidence>
<dbReference type="SUPFAM" id="SSF53850">
    <property type="entry name" value="Periplasmic binding protein-like II"/>
    <property type="match status" value="1"/>
</dbReference>
<protein>
    <submittedName>
        <fullName evidence="6">HTH-type transcriptional regulator GbpR</fullName>
    </submittedName>
</protein>
<feature type="domain" description="HTH lysR-type" evidence="5">
    <location>
        <begin position="7"/>
        <end position="60"/>
    </location>
</feature>
<dbReference type="InterPro" id="IPR005119">
    <property type="entry name" value="LysR_subst-bd"/>
</dbReference>
<evidence type="ECO:0000256" key="1">
    <source>
        <dbReference type="ARBA" id="ARBA00009437"/>
    </source>
</evidence>
<dbReference type="RefSeq" id="WP_085911616.1">
    <property type="nucleotide sequence ID" value="NZ_AP018920.1"/>
</dbReference>
<dbReference type="STRING" id="2074.BG845_01311"/>
<dbReference type="GO" id="GO:0003700">
    <property type="term" value="F:DNA-binding transcription factor activity"/>
    <property type="evidence" value="ECO:0007669"/>
    <property type="project" value="InterPro"/>
</dbReference>
<keyword evidence="3" id="KW-0238">DNA-binding</keyword>
<dbReference type="AlphaFoldDB" id="A0A1Y2N5B7"/>
<dbReference type="Pfam" id="PF03466">
    <property type="entry name" value="LysR_substrate"/>
    <property type="match status" value="1"/>
</dbReference>
<dbReference type="SUPFAM" id="SSF46785">
    <property type="entry name" value="Winged helix' DNA-binding domain"/>
    <property type="match status" value="1"/>
</dbReference>
<proteinExistence type="inferred from homology"/>
<evidence type="ECO:0000256" key="2">
    <source>
        <dbReference type="ARBA" id="ARBA00023015"/>
    </source>
</evidence>
<evidence type="ECO:0000256" key="3">
    <source>
        <dbReference type="ARBA" id="ARBA00023125"/>
    </source>
</evidence>
<dbReference type="PANTHER" id="PTHR30419:SF2">
    <property type="entry name" value="LYSR FAMILY TRANSCRIPTIONAL REGULATOR"/>
    <property type="match status" value="1"/>
</dbReference>
<dbReference type="GO" id="GO:0003677">
    <property type="term" value="F:DNA binding"/>
    <property type="evidence" value="ECO:0007669"/>
    <property type="project" value="UniProtKB-KW"/>
</dbReference>
<name>A0A1Y2N5B7_PSEAH</name>
<dbReference type="Gene3D" id="1.10.10.10">
    <property type="entry name" value="Winged helix-like DNA-binding domain superfamily/Winged helix DNA-binding domain"/>
    <property type="match status" value="1"/>
</dbReference>
<dbReference type="GO" id="GO:0005829">
    <property type="term" value="C:cytosol"/>
    <property type="evidence" value="ECO:0007669"/>
    <property type="project" value="TreeGrafter"/>
</dbReference>
<reference evidence="6 7" key="1">
    <citation type="submission" date="2016-09" db="EMBL/GenBank/DDBJ databases">
        <title>Pseudonocardia autotrophica DSM535, a candidate organism with high potential of specific P450 cytochromes.</title>
        <authorList>
            <person name="Grumaz C."/>
            <person name="Vainshtein Y."/>
            <person name="Kirstahler P."/>
            <person name="Sohn K."/>
        </authorList>
    </citation>
    <scope>NUCLEOTIDE SEQUENCE [LARGE SCALE GENOMIC DNA]</scope>
    <source>
        <strain evidence="6 7">DSM 535</strain>
    </source>
</reference>
<dbReference type="PANTHER" id="PTHR30419">
    <property type="entry name" value="HTH-TYPE TRANSCRIPTIONAL REGULATOR YBHD"/>
    <property type="match status" value="1"/>
</dbReference>
<keyword evidence="4" id="KW-0804">Transcription</keyword>
<evidence type="ECO:0000313" key="7">
    <source>
        <dbReference type="Proteomes" id="UP000194360"/>
    </source>
</evidence>
<dbReference type="PROSITE" id="PS50931">
    <property type="entry name" value="HTH_LYSR"/>
    <property type="match status" value="1"/>
</dbReference>
<dbReference type="InterPro" id="IPR036390">
    <property type="entry name" value="WH_DNA-bd_sf"/>
</dbReference>
<evidence type="ECO:0000256" key="4">
    <source>
        <dbReference type="ARBA" id="ARBA00023163"/>
    </source>
</evidence>
<dbReference type="Proteomes" id="UP000194360">
    <property type="component" value="Unassembled WGS sequence"/>
</dbReference>
<dbReference type="InterPro" id="IPR000847">
    <property type="entry name" value="LysR_HTH_N"/>
</dbReference>
<keyword evidence="2" id="KW-0805">Transcription regulation</keyword>
<comment type="similarity">
    <text evidence="1">Belongs to the LysR transcriptional regulatory family.</text>
</comment>
<organism evidence="6 7">
    <name type="scientific">Pseudonocardia autotrophica</name>
    <name type="common">Amycolata autotrophica</name>
    <name type="synonym">Nocardia autotrophica</name>
    <dbReference type="NCBI Taxonomy" id="2074"/>
    <lineage>
        <taxon>Bacteria</taxon>
        <taxon>Bacillati</taxon>
        <taxon>Actinomycetota</taxon>
        <taxon>Actinomycetes</taxon>
        <taxon>Pseudonocardiales</taxon>
        <taxon>Pseudonocardiaceae</taxon>
        <taxon>Pseudonocardia</taxon>
    </lineage>
</organism>